<dbReference type="Gene3D" id="4.10.400.10">
    <property type="entry name" value="Low-density Lipoprotein Receptor"/>
    <property type="match status" value="3"/>
</dbReference>
<evidence type="ECO:0000256" key="6">
    <source>
        <dbReference type="ARBA" id="ARBA00023136"/>
    </source>
</evidence>
<dbReference type="PANTHER" id="PTHR24270">
    <property type="entry name" value="LOW-DENSITY LIPOPROTEIN RECEPTOR-RELATED"/>
    <property type="match status" value="1"/>
</dbReference>
<comment type="caution">
    <text evidence="8">Lacks conserved residue(s) required for the propagation of feature annotation.</text>
</comment>
<dbReference type="WBParaSite" id="PSAMB.scaffold482size49770.g6379.t1">
    <property type="protein sequence ID" value="PSAMB.scaffold482size49770.g6379.t1"/>
    <property type="gene ID" value="PSAMB.scaffold482size49770.g6379"/>
</dbReference>
<feature type="region of interest" description="Disordered" evidence="9">
    <location>
        <begin position="258"/>
        <end position="288"/>
    </location>
</feature>
<dbReference type="CDD" id="cd00054">
    <property type="entry name" value="EGF_CA"/>
    <property type="match status" value="2"/>
</dbReference>
<dbReference type="SMART" id="SM00181">
    <property type="entry name" value="EGF"/>
    <property type="match status" value="6"/>
</dbReference>
<dbReference type="Gene3D" id="2.10.25.10">
    <property type="entry name" value="Laminin"/>
    <property type="match status" value="4"/>
</dbReference>
<dbReference type="PROSITE" id="PS00010">
    <property type="entry name" value="ASX_HYDROXYL"/>
    <property type="match status" value="4"/>
</dbReference>
<dbReference type="Pfam" id="PF07645">
    <property type="entry name" value="EGF_CA"/>
    <property type="match status" value="3"/>
</dbReference>
<protein>
    <submittedName>
        <fullName evidence="12">EGF-like domain-containing protein</fullName>
    </submittedName>
</protein>
<feature type="region of interest" description="Disordered" evidence="9">
    <location>
        <begin position="334"/>
        <end position="438"/>
    </location>
</feature>
<feature type="compositionally biased region" description="Low complexity" evidence="9">
    <location>
        <begin position="350"/>
        <end position="364"/>
    </location>
</feature>
<keyword evidence="2 8" id="KW-0245">EGF-like domain</keyword>
<dbReference type="InterPro" id="IPR036055">
    <property type="entry name" value="LDL_receptor-like_sf"/>
</dbReference>
<dbReference type="PRINTS" id="PR00261">
    <property type="entry name" value="LDLRECEPTOR"/>
</dbReference>
<evidence type="ECO:0000313" key="11">
    <source>
        <dbReference type="Proteomes" id="UP000887566"/>
    </source>
</evidence>
<dbReference type="InterPro" id="IPR050685">
    <property type="entry name" value="LDLR"/>
</dbReference>
<name>A0A914WNJ8_9BILA</name>
<evidence type="ECO:0000256" key="4">
    <source>
        <dbReference type="ARBA" id="ARBA00022737"/>
    </source>
</evidence>
<dbReference type="PANTHER" id="PTHR24270:SF63">
    <property type="entry name" value="TERRIBLY REDUCED OPTIC LOBES, ISOFORM B"/>
    <property type="match status" value="1"/>
</dbReference>
<feature type="domain" description="EGF-like" evidence="10">
    <location>
        <begin position="475"/>
        <end position="513"/>
    </location>
</feature>
<evidence type="ECO:0000256" key="1">
    <source>
        <dbReference type="ARBA" id="ARBA00004167"/>
    </source>
</evidence>
<reference evidence="12" key="1">
    <citation type="submission" date="2022-11" db="UniProtKB">
        <authorList>
            <consortium name="WormBaseParasite"/>
        </authorList>
    </citation>
    <scope>IDENTIFICATION</scope>
</reference>
<sequence length="682" mass="73707">MFGLLGRKGSHERSRVCYIWVDAALVYGRFSPVRSVMKQCLPWQYDCKLGKPRCINLRNLNDGSIDCMSGFDEECPAHFFVCMDRSDCISPERYLDGRMDCRDGSDEPCQAAHFLCRDRSQCVSTTRYQDGVSDCQDASDEAPCGVERPPCGQGSETRRFFEMRNRRARAEGSADYLAHKAVNGAVRSAVPRVEDTAHLCGLSLFEGKSLGHVVGVSVRDLLRHRQCTPFQFQCPCGEPRCIAFEKFGDGVNDCADGSDERGNSSTSIATCPDGTVPRNGSIVAPQPLPGPPMIPCSATQPNTCKSELGEMCLVIGGAPRCMCQMGLIRPPGSVKCMPPPMLRELDKKNNTSTKSGSSNKVTSTRRAQGSTTSQAAGTPSANPNPLTLRNVPSATSSRPSSTVKPVPKKASDTDSLPVLRDGENATVSKSTCDPKDNRSCPGTNEFCTELSANVFGCTCGRNFTRDPTGGVCVGLVDECSDPLLNDCDPNAVCMDNALSYECLCKEGFIDMSEVPRVRPGKTCLPLINECESPEKNECDRNSTCLDLPGGYLCRCNEGFIDVSPGGAREPGRQCRKLANECEDGTAQCHEFATCIDHDEGYQCRCPIGYVDLSPDPVTQPGRQCAQLINECGDHGVNDCDPLNGECADTPEGFVCRCLPGFIDSNPKLPGRNCTAGSESLPF</sequence>
<keyword evidence="3" id="KW-0812">Transmembrane</keyword>
<dbReference type="SMART" id="SM00192">
    <property type="entry name" value="LDLa"/>
    <property type="match status" value="4"/>
</dbReference>
<evidence type="ECO:0000256" key="5">
    <source>
        <dbReference type="ARBA" id="ARBA00022989"/>
    </source>
</evidence>
<dbReference type="SUPFAM" id="SSF57196">
    <property type="entry name" value="EGF/Laminin"/>
    <property type="match status" value="2"/>
</dbReference>
<proteinExistence type="predicted"/>
<keyword evidence="4" id="KW-0677">Repeat</keyword>
<dbReference type="InterPro" id="IPR002172">
    <property type="entry name" value="LDrepeatLR_classA_rpt"/>
</dbReference>
<evidence type="ECO:0000256" key="7">
    <source>
        <dbReference type="ARBA" id="ARBA00023157"/>
    </source>
</evidence>
<accession>A0A914WNJ8</accession>
<evidence type="ECO:0000259" key="10">
    <source>
        <dbReference type="PROSITE" id="PS50026"/>
    </source>
</evidence>
<dbReference type="SUPFAM" id="SSF57424">
    <property type="entry name" value="LDL receptor-like module"/>
    <property type="match status" value="3"/>
</dbReference>
<feature type="domain" description="EGF-like" evidence="10">
    <location>
        <begin position="577"/>
        <end position="615"/>
    </location>
</feature>
<dbReference type="InterPro" id="IPR000152">
    <property type="entry name" value="EGF-type_Asp/Asn_hydroxyl_site"/>
</dbReference>
<dbReference type="Pfam" id="PF00057">
    <property type="entry name" value="Ldl_recept_a"/>
    <property type="match status" value="3"/>
</dbReference>
<feature type="domain" description="EGF-like" evidence="10">
    <location>
        <begin position="627"/>
        <end position="667"/>
    </location>
</feature>
<evidence type="ECO:0000256" key="2">
    <source>
        <dbReference type="ARBA" id="ARBA00022536"/>
    </source>
</evidence>
<keyword evidence="5" id="KW-1133">Transmembrane helix</keyword>
<evidence type="ECO:0000313" key="12">
    <source>
        <dbReference type="WBParaSite" id="PSAMB.scaffold482size49770.g6379.t1"/>
    </source>
</evidence>
<dbReference type="Proteomes" id="UP000887566">
    <property type="component" value="Unplaced"/>
</dbReference>
<dbReference type="InterPro" id="IPR013032">
    <property type="entry name" value="EGF-like_CS"/>
</dbReference>
<organism evidence="11 12">
    <name type="scientific">Plectus sambesii</name>
    <dbReference type="NCBI Taxonomy" id="2011161"/>
    <lineage>
        <taxon>Eukaryota</taxon>
        <taxon>Metazoa</taxon>
        <taxon>Ecdysozoa</taxon>
        <taxon>Nematoda</taxon>
        <taxon>Chromadorea</taxon>
        <taxon>Plectida</taxon>
        <taxon>Plectina</taxon>
        <taxon>Plectoidea</taxon>
        <taxon>Plectidae</taxon>
        <taxon>Plectus</taxon>
    </lineage>
</organism>
<dbReference type="CDD" id="cd00112">
    <property type="entry name" value="LDLa"/>
    <property type="match status" value="3"/>
</dbReference>
<dbReference type="SMART" id="SM00179">
    <property type="entry name" value="EGF_CA"/>
    <property type="match status" value="4"/>
</dbReference>
<dbReference type="GO" id="GO:0016192">
    <property type="term" value="P:vesicle-mediated transport"/>
    <property type="evidence" value="ECO:0007669"/>
    <property type="project" value="UniProtKB-ARBA"/>
</dbReference>
<keyword evidence="11" id="KW-1185">Reference proteome</keyword>
<evidence type="ECO:0000256" key="9">
    <source>
        <dbReference type="SAM" id="MobiDB-lite"/>
    </source>
</evidence>
<dbReference type="GO" id="GO:0005886">
    <property type="term" value="C:plasma membrane"/>
    <property type="evidence" value="ECO:0007669"/>
    <property type="project" value="TreeGrafter"/>
</dbReference>
<dbReference type="InterPro" id="IPR000742">
    <property type="entry name" value="EGF"/>
</dbReference>
<dbReference type="PROSITE" id="PS50026">
    <property type="entry name" value="EGF_3"/>
    <property type="match status" value="4"/>
</dbReference>
<comment type="subcellular location">
    <subcellularLocation>
        <location evidence="1">Membrane</location>
        <topology evidence="1">Single-pass membrane protein</topology>
    </subcellularLocation>
</comment>
<dbReference type="AlphaFoldDB" id="A0A914WNJ8"/>
<dbReference type="InterPro" id="IPR001881">
    <property type="entry name" value="EGF-like_Ca-bd_dom"/>
</dbReference>
<dbReference type="Pfam" id="PF12661">
    <property type="entry name" value="hEGF"/>
    <property type="match status" value="1"/>
</dbReference>
<keyword evidence="6" id="KW-0472">Membrane</keyword>
<feature type="compositionally biased region" description="Polar residues" evidence="9">
    <location>
        <begin position="365"/>
        <end position="403"/>
    </location>
</feature>
<feature type="domain" description="EGF-like" evidence="10">
    <location>
        <begin position="526"/>
        <end position="565"/>
    </location>
</feature>
<dbReference type="GO" id="GO:0005509">
    <property type="term" value="F:calcium ion binding"/>
    <property type="evidence" value="ECO:0007669"/>
    <property type="project" value="InterPro"/>
</dbReference>
<dbReference type="PROSITE" id="PS50068">
    <property type="entry name" value="LDLRA_2"/>
    <property type="match status" value="4"/>
</dbReference>
<dbReference type="InterPro" id="IPR049883">
    <property type="entry name" value="NOTCH1_EGF-like"/>
</dbReference>
<evidence type="ECO:0000256" key="8">
    <source>
        <dbReference type="PROSITE-ProRule" id="PRU00076"/>
    </source>
</evidence>
<evidence type="ECO:0000256" key="3">
    <source>
        <dbReference type="ARBA" id="ARBA00022692"/>
    </source>
</evidence>
<keyword evidence="7" id="KW-1015">Disulfide bond</keyword>